<comment type="caution">
    <text evidence="1">The sequence shown here is derived from an EMBL/GenBank/DDBJ whole genome shotgun (WGS) entry which is preliminary data.</text>
</comment>
<evidence type="ECO:0000313" key="1">
    <source>
        <dbReference type="EMBL" id="KAH7849063.1"/>
    </source>
</evidence>
<gene>
    <name evidence="1" type="ORF">Vadar_012422</name>
</gene>
<accession>A0ACB7Y688</accession>
<protein>
    <submittedName>
        <fullName evidence="1">Uncharacterized protein</fullName>
    </submittedName>
</protein>
<organism evidence="1 2">
    <name type="scientific">Vaccinium darrowii</name>
    <dbReference type="NCBI Taxonomy" id="229202"/>
    <lineage>
        <taxon>Eukaryota</taxon>
        <taxon>Viridiplantae</taxon>
        <taxon>Streptophyta</taxon>
        <taxon>Embryophyta</taxon>
        <taxon>Tracheophyta</taxon>
        <taxon>Spermatophyta</taxon>
        <taxon>Magnoliopsida</taxon>
        <taxon>eudicotyledons</taxon>
        <taxon>Gunneridae</taxon>
        <taxon>Pentapetalae</taxon>
        <taxon>asterids</taxon>
        <taxon>Ericales</taxon>
        <taxon>Ericaceae</taxon>
        <taxon>Vaccinioideae</taxon>
        <taxon>Vaccinieae</taxon>
        <taxon>Vaccinium</taxon>
    </lineage>
</organism>
<name>A0ACB7Y688_9ERIC</name>
<dbReference type="Proteomes" id="UP000828048">
    <property type="component" value="Chromosome 7"/>
</dbReference>
<dbReference type="EMBL" id="CM037157">
    <property type="protein sequence ID" value="KAH7849063.1"/>
    <property type="molecule type" value="Genomic_DNA"/>
</dbReference>
<proteinExistence type="predicted"/>
<reference evidence="1 2" key="1">
    <citation type="journal article" date="2021" name="Hortic Res">
        <title>High-quality reference genome and annotation aids understanding of berry development for evergreen blueberry (Vaccinium darrowii).</title>
        <authorList>
            <person name="Yu J."/>
            <person name="Hulse-Kemp A.M."/>
            <person name="Babiker E."/>
            <person name="Staton M."/>
        </authorList>
    </citation>
    <scope>NUCLEOTIDE SEQUENCE [LARGE SCALE GENOMIC DNA]</scope>
    <source>
        <strain evidence="2">cv. NJ 8807/NJ 8810</strain>
        <tissue evidence="1">Young leaf</tissue>
    </source>
</reference>
<evidence type="ECO:0000313" key="2">
    <source>
        <dbReference type="Proteomes" id="UP000828048"/>
    </source>
</evidence>
<sequence>MYGKYTLGLDEVVATLLSHESMQRNESERFSEERVMVASNGGQNQGRKPRGKMVPSQGVFTLVMCLINHLHLGPVITTNNPDTNDLFFIMKPFQSFRAHGGRKSRSHVHLSQTTNLTVTLHDTSAHQQLILLWLIEGPHQ</sequence>
<keyword evidence="2" id="KW-1185">Reference proteome</keyword>